<dbReference type="Proteomes" id="UP001326613">
    <property type="component" value="Chromosome"/>
</dbReference>
<accession>A0ABZ0UU74</accession>
<proteinExistence type="predicted"/>
<gene>
    <name evidence="2" type="ORF">Trichorick_00525</name>
</gene>
<feature type="transmembrane region" description="Helical" evidence="1">
    <location>
        <begin position="7"/>
        <end position="28"/>
    </location>
</feature>
<keyword evidence="1" id="KW-0812">Transmembrane</keyword>
<dbReference type="EMBL" id="CP112932">
    <property type="protein sequence ID" value="WPY00642.1"/>
    <property type="molecule type" value="Genomic_DNA"/>
</dbReference>
<protein>
    <submittedName>
        <fullName evidence="2">Uncharacterized protein</fullName>
    </submittedName>
</protein>
<organism evidence="2 3">
    <name type="scientific">Candidatus Trichorickettsia mobilis</name>
    <dbReference type="NCBI Taxonomy" id="1346319"/>
    <lineage>
        <taxon>Bacteria</taxon>
        <taxon>Pseudomonadati</taxon>
        <taxon>Pseudomonadota</taxon>
        <taxon>Alphaproteobacteria</taxon>
        <taxon>Rickettsiales</taxon>
        <taxon>Rickettsiaceae</taxon>
        <taxon>Rickettsieae</taxon>
        <taxon>Candidatus Trichorickettsia</taxon>
    </lineage>
</organism>
<name>A0ABZ0UU74_9RICK</name>
<dbReference type="RefSeq" id="WP_323738694.1">
    <property type="nucleotide sequence ID" value="NZ_CP112932.1"/>
</dbReference>
<keyword evidence="3" id="KW-1185">Reference proteome</keyword>
<keyword evidence="1" id="KW-0472">Membrane</keyword>
<evidence type="ECO:0000313" key="3">
    <source>
        <dbReference type="Proteomes" id="UP001326613"/>
    </source>
</evidence>
<reference evidence="2 3" key="1">
    <citation type="submission" date="2022-10" db="EMBL/GenBank/DDBJ databases">
        <title>Host association and intracellularity evolved multiple times independently in the Rickettsiales.</title>
        <authorList>
            <person name="Castelli M."/>
            <person name="Nardi T."/>
            <person name="Gammuto L."/>
            <person name="Bellinzona G."/>
            <person name="Sabaneyeva E."/>
            <person name="Potekhin A."/>
            <person name="Serra V."/>
            <person name="Petroni G."/>
            <person name="Sassera D."/>
        </authorList>
    </citation>
    <scope>NUCLEOTIDE SEQUENCE [LARGE SCALE GENOMIC DNA]</scope>
    <source>
        <strain evidence="2 3">Kr 154-4</strain>
    </source>
</reference>
<evidence type="ECO:0000313" key="2">
    <source>
        <dbReference type="EMBL" id="WPY00642.1"/>
    </source>
</evidence>
<feature type="transmembrane region" description="Helical" evidence="1">
    <location>
        <begin position="40"/>
        <end position="61"/>
    </location>
</feature>
<evidence type="ECO:0000256" key="1">
    <source>
        <dbReference type="SAM" id="Phobius"/>
    </source>
</evidence>
<sequence>MDRWPRKLGIVLGILFIIGFFWLVWSGLEYIAISLFGAKVAGYVDKMIGFSILALWVTYIIDKINSRLNKIEQDIQDIKYGKN</sequence>
<keyword evidence="1" id="KW-1133">Transmembrane helix</keyword>